<dbReference type="InterPro" id="IPR027383">
    <property type="entry name" value="Znf_put"/>
</dbReference>
<dbReference type="AlphaFoldDB" id="A0A0S8GC24"/>
<evidence type="ECO:0000313" key="3">
    <source>
        <dbReference type="EMBL" id="KPK70256.1"/>
    </source>
</evidence>
<keyword evidence="1" id="KW-1133">Transmembrane helix</keyword>
<gene>
    <name evidence="3" type="ORF">AMJ87_09190</name>
</gene>
<evidence type="ECO:0000259" key="2">
    <source>
        <dbReference type="Pfam" id="PF13490"/>
    </source>
</evidence>
<evidence type="ECO:0000256" key="1">
    <source>
        <dbReference type="SAM" id="Phobius"/>
    </source>
</evidence>
<feature type="transmembrane region" description="Helical" evidence="1">
    <location>
        <begin position="90"/>
        <end position="112"/>
    </location>
</feature>
<comment type="caution">
    <text evidence="3">The sequence shown here is derived from an EMBL/GenBank/DDBJ whole genome shotgun (WGS) entry which is preliminary data.</text>
</comment>
<reference evidence="3 4" key="1">
    <citation type="journal article" date="2015" name="Microbiome">
        <title>Genomic resolution of linkages in carbon, nitrogen, and sulfur cycling among widespread estuary sediment bacteria.</title>
        <authorList>
            <person name="Baker B.J."/>
            <person name="Lazar C.S."/>
            <person name="Teske A.P."/>
            <person name="Dick G.J."/>
        </authorList>
    </citation>
    <scope>NUCLEOTIDE SEQUENCE [LARGE SCALE GENOMIC DNA]</scope>
    <source>
        <strain evidence="3">SM23_60</strain>
    </source>
</reference>
<dbReference type="EMBL" id="LJUO01000098">
    <property type="protein sequence ID" value="KPK70256.1"/>
    <property type="molecule type" value="Genomic_DNA"/>
</dbReference>
<dbReference type="Pfam" id="PF13490">
    <property type="entry name" value="zf-HC2"/>
    <property type="match status" value="1"/>
</dbReference>
<name>A0A0S8GC24_UNCW3</name>
<keyword evidence="1" id="KW-0812">Transmembrane</keyword>
<organism evidence="3 4">
    <name type="scientific">candidate division WOR_3 bacterium SM23_60</name>
    <dbReference type="NCBI Taxonomy" id="1703780"/>
    <lineage>
        <taxon>Bacteria</taxon>
        <taxon>Bacteria division WOR-3</taxon>
    </lineage>
</organism>
<evidence type="ECO:0000313" key="4">
    <source>
        <dbReference type="Proteomes" id="UP000051096"/>
    </source>
</evidence>
<accession>A0A0S8GC24</accession>
<dbReference type="Gene3D" id="1.10.10.1320">
    <property type="entry name" value="Anti-sigma factor, zinc-finger domain"/>
    <property type="match status" value="1"/>
</dbReference>
<keyword evidence="1" id="KW-0472">Membrane</keyword>
<proteinExistence type="predicted"/>
<protein>
    <recommendedName>
        <fullName evidence="2">Putative zinc-finger domain-containing protein</fullName>
    </recommendedName>
</protein>
<dbReference type="Proteomes" id="UP000051096">
    <property type="component" value="Unassembled WGS sequence"/>
</dbReference>
<feature type="domain" description="Putative zinc-finger" evidence="2">
    <location>
        <begin position="6"/>
        <end position="40"/>
    </location>
</feature>
<dbReference type="InterPro" id="IPR041916">
    <property type="entry name" value="Anti_sigma_zinc_sf"/>
</dbReference>
<sequence>MTHIKCIDVQEKIIDLVLGELSPEDAALVHEHIQNCDLCRREYRFVVECMSACTYEEAETCIGRFHETYWENFVFSVHERICHEKMEKKFPYHIVVPIAASLGVISLGYLIFFRPSPQATAQEEPAPYYQYDPYQEVEDLTPEEREEFIKLIEQEIPE</sequence>